<dbReference type="AlphaFoldDB" id="A0A1N6JME3"/>
<sequence length="116" mass="12314">MTPATIAMLRAYLLTASLAAAAIQMVALLSIGLFGVPEAVFTSGPFRLVAVASVVCIVLVVKRIARAAFLSALSLDYATVTDAHSNTTSVSPVCPVRMLVILHLRFNRRPIAWATC</sequence>
<keyword evidence="1" id="KW-1133">Transmembrane helix</keyword>
<feature type="transmembrane region" description="Helical" evidence="1">
    <location>
        <begin position="46"/>
        <end position="65"/>
    </location>
</feature>
<organism evidence="2 3">
    <name type="scientific">Paraburkholderia phenazinium</name>
    <dbReference type="NCBI Taxonomy" id="60549"/>
    <lineage>
        <taxon>Bacteria</taxon>
        <taxon>Pseudomonadati</taxon>
        <taxon>Pseudomonadota</taxon>
        <taxon>Betaproteobacteria</taxon>
        <taxon>Burkholderiales</taxon>
        <taxon>Burkholderiaceae</taxon>
        <taxon>Paraburkholderia</taxon>
    </lineage>
</organism>
<keyword evidence="1" id="KW-0472">Membrane</keyword>
<keyword evidence="1" id="KW-0812">Transmembrane</keyword>
<reference evidence="2 3" key="1">
    <citation type="submission" date="2016-11" db="EMBL/GenBank/DDBJ databases">
        <authorList>
            <person name="Jaros S."/>
            <person name="Januszkiewicz K."/>
            <person name="Wedrychowicz H."/>
        </authorList>
    </citation>
    <scope>NUCLEOTIDE SEQUENCE [LARGE SCALE GENOMIC DNA]</scope>
    <source>
        <strain evidence="2 3">GAS86</strain>
    </source>
</reference>
<dbReference type="OrthoDB" id="9007359at2"/>
<proteinExistence type="predicted"/>
<evidence type="ECO:0000256" key="1">
    <source>
        <dbReference type="SAM" id="Phobius"/>
    </source>
</evidence>
<evidence type="ECO:0000313" key="2">
    <source>
        <dbReference type="EMBL" id="SIO45515.1"/>
    </source>
</evidence>
<dbReference type="RefSeq" id="WP_074266744.1">
    <property type="nucleotide sequence ID" value="NZ_FSRM01000002.1"/>
</dbReference>
<gene>
    <name evidence="2" type="ORF">SAMN05444168_4669</name>
</gene>
<protein>
    <submittedName>
        <fullName evidence="2">Uncharacterized protein</fullName>
    </submittedName>
</protein>
<feature type="transmembrane region" description="Helical" evidence="1">
    <location>
        <begin position="12"/>
        <end position="34"/>
    </location>
</feature>
<name>A0A1N6JME3_9BURK</name>
<dbReference type="EMBL" id="FSRM01000002">
    <property type="protein sequence ID" value="SIO45515.1"/>
    <property type="molecule type" value="Genomic_DNA"/>
</dbReference>
<dbReference type="Proteomes" id="UP000184693">
    <property type="component" value="Unassembled WGS sequence"/>
</dbReference>
<evidence type="ECO:0000313" key="3">
    <source>
        <dbReference type="Proteomes" id="UP000184693"/>
    </source>
</evidence>
<accession>A0A1N6JME3</accession>